<dbReference type="Pfam" id="PF13349">
    <property type="entry name" value="DUF4097"/>
    <property type="match status" value="1"/>
</dbReference>
<gene>
    <name evidence="3" type="ORF">CLV72_102592</name>
</gene>
<proteinExistence type="predicted"/>
<keyword evidence="4" id="KW-1185">Reference proteome</keyword>
<sequence length="325" mass="33402">MATAPAAEPGPEDEAEPLVSRRGRRVWIAAGAVLTTALLAASAPGLLTEALSAALPPVRLSGAYSGVERVVLGHSEGDYRVVGVPGDQVLVERLRSEVFGRAVDEPVQDGGSLELGGGCLGVDDCRTDFVVRVPYGTEVEAAATHSDIRIEDVRGAVDLLTGGEVAVAGGVGALRTTTQDDVVLDGVRADDIDVRIVGSGDLSVRATAPALRGFVRGGEVSLHGSGLEEVDVETRGGDVAVGFAERPRDLRVSTFGGSVAAELPGGAPYRLDVETGSGDRVIEVDRAERGPLVWLRTGGGDAVVREVRTTGASAGGPQNRSGITR</sequence>
<evidence type="ECO:0000313" key="4">
    <source>
        <dbReference type="Proteomes" id="UP000237846"/>
    </source>
</evidence>
<evidence type="ECO:0000259" key="2">
    <source>
        <dbReference type="Pfam" id="PF13349"/>
    </source>
</evidence>
<evidence type="ECO:0000256" key="1">
    <source>
        <dbReference type="SAM" id="Phobius"/>
    </source>
</evidence>
<comment type="caution">
    <text evidence="3">The sequence shown here is derived from an EMBL/GenBank/DDBJ whole genome shotgun (WGS) entry which is preliminary data.</text>
</comment>
<keyword evidence="1" id="KW-0472">Membrane</keyword>
<dbReference type="Proteomes" id="UP000237846">
    <property type="component" value="Unassembled WGS sequence"/>
</dbReference>
<reference evidence="3 4" key="1">
    <citation type="submission" date="2018-03" db="EMBL/GenBank/DDBJ databases">
        <title>Genomic Encyclopedia of Archaeal and Bacterial Type Strains, Phase II (KMG-II): from individual species to whole genera.</title>
        <authorList>
            <person name="Goeker M."/>
        </authorList>
    </citation>
    <scope>NUCLEOTIDE SEQUENCE [LARGE SCALE GENOMIC DNA]</scope>
    <source>
        <strain evidence="3 4">DSM 45601</strain>
    </source>
</reference>
<name>A0A2T0QAQ9_9ACTN</name>
<keyword evidence="1" id="KW-0812">Transmembrane</keyword>
<protein>
    <recommendedName>
        <fullName evidence="2">DUF4097 domain-containing protein</fullName>
    </recommendedName>
</protein>
<evidence type="ECO:0000313" key="3">
    <source>
        <dbReference type="EMBL" id="PRY00959.1"/>
    </source>
</evidence>
<dbReference type="InterPro" id="IPR025164">
    <property type="entry name" value="Toastrack_DUF4097"/>
</dbReference>
<dbReference type="AlphaFoldDB" id="A0A2T0QAQ9"/>
<feature type="transmembrane region" description="Helical" evidence="1">
    <location>
        <begin position="26"/>
        <end position="47"/>
    </location>
</feature>
<keyword evidence="1" id="KW-1133">Transmembrane helix</keyword>
<accession>A0A2T0QAQ9</accession>
<feature type="domain" description="DUF4097" evidence="2">
    <location>
        <begin position="138"/>
        <end position="284"/>
    </location>
</feature>
<organism evidence="3 4">
    <name type="scientific">Allonocardiopsis opalescens</name>
    <dbReference type="NCBI Taxonomy" id="1144618"/>
    <lineage>
        <taxon>Bacteria</taxon>
        <taxon>Bacillati</taxon>
        <taxon>Actinomycetota</taxon>
        <taxon>Actinomycetes</taxon>
        <taxon>Streptosporangiales</taxon>
        <taxon>Allonocardiopsis</taxon>
    </lineage>
</organism>
<dbReference type="EMBL" id="PVZC01000002">
    <property type="protein sequence ID" value="PRY00959.1"/>
    <property type="molecule type" value="Genomic_DNA"/>
</dbReference>
<dbReference type="OrthoDB" id="4190102at2"/>
<dbReference type="RefSeq" id="WP_106243280.1">
    <property type="nucleotide sequence ID" value="NZ_PVZC01000002.1"/>
</dbReference>